<dbReference type="InterPro" id="IPR006694">
    <property type="entry name" value="Fatty_acid_hydroxylase"/>
</dbReference>
<keyword evidence="4" id="KW-1133">Transmembrane helix</keyword>
<keyword evidence="4" id="KW-0472">Membrane</keyword>
<reference evidence="6 7" key="1">
    <citation type="submission" date="2019-03" db="EMBL/GenBank/DDBJ databases">
        <title>Ramlibacter rhizophilus CCTCC AB2015357, whole genome shotgun sequence.</title>
        <authorList>
            <person name="Zhang X."/>
            <person name="Feng G."/>
            <person name="Zhu H."/>
        </authorList>
    </citation>
    <scope>NUCLEOTIDE SEQUENCE [LARGE SCALE GENOMIC DNA]</scope>
    <source>
        <strain evidence="6 7">CCTCC AB2015357</strain>
    </source>
</reference>
<feature type="transmembrane region" description="Helical" evidence="4">
    <location>
        <begin position="80"/>
        <end position="98"/>
    </location>
</feature>
<dbReference type="GO" id="GO:0016119">
    <property type="term" value="P:carotene metabolic process"/>
    <property type="evidence" value="ECO:0007669"/>
    <property type="project" value="TreeGrafter"/>
</dbReference>
<keyword evidence="7" id="KW-1185">Reference proteome</keyword>
<comment type="caution">
    <text evidence="6">The sequence shown here is derived from an EMBL/GenBank/DDBJ whole genome shotgun (WGS) entry which is preliminary data.</text>
</comment>
<accession>A0A4Z0BGJ8</accession>
<name>A0A4Z0BGJ8_9BURK</name>
<feature type="transmembrane region" description="Helical" evidence="4">
    <location>
        <begin position="57"/>
        <end position="74"/>
    </location>
</feature>
<dbReference type="InterPro" id="IPR045019">
    <property type="entry name" value="BETA-OHASE-like"/>
</dbReference>
<evidence type="ECO:0000256" key="2">
    <source>
        <dbReference type="ARBA" id="ARBA00022746"/>
    </source>
</evidence>
<dbReference type="AlphaFoldDB" id="A0A4Z0BGJ8"/>
<proteinExistence type="inferred from homology"/>
<dbReference type="RefSeq" id="WP_135285597.1">
    <property type="nucleotide sequence ID" value="NZ_SMLL01000005.1"/>
</dbReference>
<gene>
    <name evidence="6" type="ORF">EZ242_12935</name>
</gene>
<dbReference type="Proteomes" id="UP000297564">
    <property type="component" value="Unassembled WGS sequence"/>
</dbReference>
<dbReference type="GO" id="GO:0010291">
    <property type="term" value="F:beta-carotene 3-hydroxylase activity"/>
    <property type="evidence" value="ECO:0007669"/>
    <property type="project" value="TreeGrafter"/>
</dbReference>
<evidence type="ECO:0000256" key="3">
    <source>
        <dbReference type="ARBA" id="ARBA00023002"/>
    </source>
</evidence>
<evidence type="ECO:0000259" key="5">
    <source>
        <dbReference type="Pfam" id="PF04116"/>
    </source>
</evidence>
<evidence type="ECO:0000313" key="7">
    <source>
        <dbReference type="Proteomes" id="UP000297564"/>
    </source>
</evidence>
<dbReference type="GO" id="GO:0005506">
    <property type="term" value="F:iron ion binding"/>
    <property type="evidence" value="ECO:0007669"/>
    <property type="project" value="InterPro"/>
</dbReference>
<keyword evidence="4" id="KW-0812">Transmembrane</keyword>
<sequence>MTSLLPWLRDAGVVLAAVVAMEAVAWLAHRYVMHGFGWRWHASHHEPRAGRFERNDLYALVFAAIAIALIAAGQTPERRVLALLGLGMTIYGALYLLVHDGLVHRRLFFRWQPRSGYLRRLIDAHRLHHAVRSREGCVAFGFLWAPRPERLRESLRRSGAARRADR</sequence>
<dbReference type="GO" id="GO:0016123">
    <property type="term" value="P:xanthophyll biosynthetic process"/>
    <property type="evidence" value="ECO:0007669"/>
    <property type="project" value="TreeGrafter"/>
</dbReference>
<evidence type="ECO:0000256" key="1">
    <source>
        <dbReference type="ARBA" id="ARBA00009324"/>
    </source>
</evidence>
<protein>
    <submittedName>
        <fullName evidence="6">Beta-carotene hydroxylase</fullName>
    </submittedName>
</protein>
<feature type="transmembrane region" description="Helical" evidence="4">
    <location>
        <begin position="12"/>
        <end position="32"/>
    </location>
</feature>
<dbReference type="OrthoDB" id="5243888at2"/>
<evidence type="ECO:0000313" key="6">
    <source>
        <dbReference type="EMBL" id="TFY98446.1"/>
    </source>
</evidence>
<comment type="similarity">
    <text evidence="1">Belongs to the sterol desaturase family.</text>
</comment>
<feature type="domain" description="Fatty acid hydroxylase" evidence="5">
    <location>
        <begin position="15"/>
        <end position="141"/>
    </location>
</feature>
<dbReference type="PANTHER" id="PTHR31899">
    <property type="entry name" value="BETA-CAROTENE 3-HYDROXYLASE 1, CHLOROPLASTIC"/>
    <property type="match status" value="1"/>
</dbReference>
<keyword evidence="3" id="KW-0560">Oxidoreductase</keyword>
<dbReference type="PANTHER" id="PTHR31899:SF9">
    <property type="entry name" value="BETA-CAROTENE 3-HYDROXYLASE 1, CHLOROPLASTIC"/>
    <property type="match status" value="1"/>
</dbReference>
<evidence type="ECO:0000256" key="4">
    <source>
        <dbReference type="SAM" id="Phobius"/>
    </source>
</evidence>
<organism evidence="6 7">
    <name type="scientific">Ramlibacter rhizophilus</name>
    <dbReference type="NCBI Taxonomy" id="1781167"/>
    <lineage>
        <taxon>Bacteria</taxon>
        <taxon>Pseudomonadati</taxon>
        <taxon>Pseudomonadota</taxon>
        <taxon>Betaproteobacteria</taxon>
        <taxon>Burkholderiales</taxon>
        <taxon>Comamonadaceae</taxon>
        <taxon>Ramlibacter</taxon>
    </lineage>
</organism>
<keyword evidence="2" id="KW-0125">Carotenoid biosynthesis</keyword>
<dbReference type="EMBL" id="SMLL01000005">
    <property type="protein sequence ID" value="TFY98446.1"/>
    <property type="molecule type" value="Genomic_DNA"/>
</dbReference>
<dbReference type="Pfam" id="PF04116">
    <property type="entry name" value="FA_hydroxylase"/>
    <property type="match status" value="1"/>
</dbReference>